<evidence type="ECO:0000256" key="2">
    <source>
        <dbReference type="SAM" id="SignalP"/>
    </source>
</evidence>
<dbReference type="PROSITE" id="PS51257">
    <property type="entry name" value="PROKAR_LIPOPROTEIN"/>
    <property type="match status" value="1"/>
</dbReference>
<dbReference type="Proteomes" id="UP000309215">
    <property type="component" value="Unassembled WGS sequence"/>
</dbReference>
<gene>
    <name evidence="3" type="ORF">E8A74_39165</name>
</gene>
<feature type="compositionally biased region" description="Gly residues" evidence="1">
    <location>
        <begin position="52"/>
        <end position="63"/>
    </location>
</feature>
<protein>
    <submittedName>
        <fullName evidence="3">Uncharacterized protein</fullName>
    </submittedName>
</protein>
<accession>A0A4U1IWW9</accession>
<sequence>MISNRSFVAISFAVVPLVLFACAKGNTRPGGEGGAGGEGGDGWGGPAQSSSGSGGMGGSGGMSGASSSGAGAGASSSSASSGSGSSSSSGSGGGGSGPLPIVLLRIGDGVTALSSAASPVTIEWRLTDGSAMPGSPGTTAMPQVISGSNYNLTLSGTASSEGHLSLSANGKYVFLAGYAADVGAPNVSTQLVSRVVGRVDAFGNVNTSTLLSGAFNASNVRGATSSDGTSIWVSGNSTTSGGIHFITLGSNAPTQILSNPLNTRCVQISGGQLYATSGAGTFVNVFTVGSGLPTSVGQTATSLPGLPTASASPYGFVLLDLSAGIAGPDTLYIADDRSPANGGGIQKWTFDGFSWSLVATWNDGTAGVRGLAATPSGGGVRVVATTAENNENRVLTLFDDGSAFPEIVIATIAPPNTVFRGVAFAPQ</sequence>
<keyword evidence="2" id="KW-0732">Signal</keyword>
<feature type="signal peptide" evidence="2">
    <location>
        <begin position="1"/>
        <end position="23"/>
    </location>
</feature>
<feature type="compositionally biased region" description="Low complexity" evidence="1">
    <location>
        <begin position="64"/>
        <end position="89"/>
    </location>
</feature>
<keyword evidence="4" id="KW-1185">Reference proteome</keyword>
<organism evidence="3 4">
    <name type="scientific">Polyangium fumosum</name>
    <dbReference type="NCBI Taxonomy" id="889272"/>
    <lineage>
        <taxon>Bacteria</taxon>
        <taxon>Pseudomonadati</taxon>
        <taxon>Myxococcota</taxon>
        <taxon>Polyangia</taxon>
        <taxon>Polyangiales</taxon>
        <taxon>Polyangiaceae</taxon>
        <taxon>Polyangium</taxon>
    </lineage>
</organism>
<dbReference type="RefSeq" id="WP_136934227.1">
    <property type="nucleotide sequence ID" value="NZ_SSMQ01000061.1"/>
</dbReference>
<feature type="region of interest" description="Disordered" evidence="1">
    <location>
        <begin position="29"/>
        <end position="94"/>
    </location>
</feature>
<feature type="chain" id="PRO_5020268188" evidence="2">
    <location>
        <begin position="24"/>
        <end position="427"/>
    </location>
</feature>
<feature type="compositionally biased region" description="Gly residues" evidence="1">
    <location>
        <begin position="29"/>
        <end position="45"/>
    </location>
</feature>
<dbReference type="SUPFAM" id="SSF75011">
    <property type="entry name" value="3-carboxy-cis,cis-mucoante lactonizing enzyme"/>
    <property type="match status" value="1"/>
</dbReference>
<dbReference type="AlphaFoldDB" id="A0A4U1IWW9"/>
<dbReference type="EMBL" id="SSMQ01000061">
    <property type="protein sequence ID" value="TKC98984.1"/>
    <property type="molecule type" value="Genomic_DNA"/>
</dbReference>
<dbReference type="OrthoDB" id="5512976at2"/>
<proteinExistence type="predicted"/>
<evidence type="ECO:0000313" key="4">
    <source>
        <dbReference type="Proteomes" id="UP000309215"/>
    </source>
</evidence>
<name>A0A4U1IWW9_9BACT</name>
<reference evidence="3 4" key="1">
    <citation type="submission" date="2019-04" db="EMBL/GenBank/DDBJ databases">
        <authorList>
            <person name="Li Y."/>
            <person name="Wang J."/>
        </authorList>
    </citation>
    <scope>NUCLEOTIDE SEQUENCE [LARGE SCALE GENOMIC DNA]</scope>
    <source>
        <strain evidence="3 4">DSM 14668</strain>
    </source>
</reference>
<evidence type="ECO:0000256" key="1">
    <source>
        <dbReference type="SAM" id="MobiDB-lite"/>
    </source>
</evidence>
<comment type="caution">
    <text evidence="3">The sequence shown here is derived from an EMBL/GenBank/DDBJ whole genome shotgun (WGS) entry which is preliminary data.</text>
</comment>
<evidence type="ECO:0000313" key="3">
    <source>
        <dbReference type="EMBL" id="TKC98984.1"/>
    </source>
</evidence>